<dbReference type="InterPro" id="IPR000835">
    <property type="entry name" value="HTH_MarR-typ"/>
</dbReference>
<dbReference type="InterPro" id="IPR036390">
    <property type="entry name" value="WH_DNA-bd_sf"/>
</dbReference>
<feature type="domain" description="HTH marR-type" evidence="1">
    <location>
        <begin position="18"/>
        <end position="72"/>
    </location>
</feature>
<protein>
    <submittedName>
        <fullName evidence="2">Putative transcriptional regulator MarR</fullName>
    </submittedName>
</protein>
<evidence type="ECO:0000259" key="1">
    <source>
        <dbReference type="Pfam" id="PF12802"/>
    </source>
</evidence>
<dbReference type="RefSeq" id="WP_011868387.1">
    <property type="nucleotide sequence ID" value="NZ_AP011526.1"/>
</dbReference>
<dbReference type="Proteomes" id="UP000264208">
    <property type="component" value="Chromosome"/>
</dbReference>
<proteinExistence type="predicted"/>
<dbReference type="AlphaFoldDB" id="A0A2Z5PFC6"/>
<dbReference type="EMBL" id="AP011526">
    <property type="protein sequence ID" value="BAP60923.1"/>
    <property type="molecule type" value="Genomic_DNA"/>
</dbReference>
<sequence length="100" mass="11697">MSYLKLLSKAFALEVLNLLYIHESGKEKNNRINFSEIVSKLGIHKSNLSKLLLELEEENLLVSEEVRTDKRIPKKYYTLTEKGLKIMLLCNEIEKIMNEK</sequence>
<name>A0A2Z5PFC6_METMI</name>
<dbReference type="KEGG" id="mmak:MMKA1_08060"/>
<dbReference type="GeneID" id="37875285"/>
<dbReference type="Gene3D" id="1.10.10.10">
    <property type="entry name" value="Winged helix-like DNA-binding domain superfamily/Winged helix DNA-binding domain"/>
    <property type="match status" value="1"/>
</dbReference>
<accession>A0A2Z5PFC6</accession>
<dbReference type="SUPFAM" id="SSF46785">
    <property type="entry name" value="Winged helix' DNA-binding domain"/>
    <property type="match status" value="1"/>
</dbReference>
<reference evidence="2 3" key="1">
    <citation type="submission" date="2009-06" db="EMBL/GenBank/DDBJ databases">
        <title>Molecular Evidence for Microbiologically Influenced Corrosion from genome of Methanogen.</title>
        <authorList>
            <person name="Ito N."/>
            <person name="Tsurumaru H."/>
            <person name="Shimizu A."/>
            <person name="Harada T."/>
            <person name="Hosoyama A."/>
            <person name="Horikawa H."/>
            <person name="Wakai S."/>
            <person name="Sasaki K."/>
            <person name="Nishijima K."/>
            <person name="Ataku H."/>
            <person name="Yamazaki J."/>
            <person name="Mise M."/>
            <person name="Yamazaki S."/>
            <person name="Tanikawa S."/>
            <person name="Harayama S."/>
            <person name="Fujita N."/>
        </authorList>
    </citation>
    <scope>NUCLEOTIDE SEQUENCE [LARGE SCALE GENOMIC DNA]</scope>
    <source>
        <strain evidence="3">KA1 ( NBRC 102054)</strain>
    </source>
</reference>
<gene>
    <name evidence="2" type="ORF">MMKA1_08060</name>
</gene>
<organism evidence="2 3">
    <name type="scientific">Methanococcus maripaludis KA1</name>
    <dbReference type="NCBI Taxonomy" id="637914"/>
    <lineage>
        <taxon>Archaea</taxon>
        <taxon>Methanobacteriati</taxon>
        <taxon>Methanobacteriota</taxon>
        <taxon>Methanomada group</taxon>
        <taxon>Methanococci</taxon>
        <taxon>Methanococcales</taxon>
        <taxon>Methanococcaceae</taxon>
        <taxon>Methanococcus</taxon>
    </lineage>
</organism>
<evidence type="ECO:0000313" key="2">
    <source>
        <dbReference type="EMBL" id="BAP60923.1"/>
    </source>
</evidence>
<dbReference type="GO" id="GO:0003700">
    <property type="term" value="F:DNA-binding transcription factor activity"/>
    <property type="evidence" value="ECO:0007669"/>
    <property type="project" value="InterPro"/>
</dbReference>
<evidence type="ECO:0000313" key="3">
    <source>
        <dbReference type="Proteomes" id="UP000264208"/>
    </source>
</evidence>
<dbReference type="Pfam" id="PF12802">
    <property type="entry name" value="MarR_2"/>
    <property type="match status" value="1"/>
</dbReference>
<dbReference type="InterPro" id="IPR036388">
    <property type="entry name" value="WH-like_DNA-bd_sf"/>
</dbReference>